<reference evidence="1 2" key="1">
    <citation type="submission" date="2021-06" db="EMBL/GenBank/DDBJ databases">
        <authorList>
            <person name="Kallberg Y."/>
            <person name="Tangrot J."/>
            <person name="Rosling A."/>
        </authorList>
    </citation>
    <scope>NUCLEOTIDE SEQUENCE [LARGE SCALE GENOMIC DNA]</scope>
    <source>
        <strain evidence="1 2">120-4 pot B 10/14</strain>
    </source>
</reference>
<dbReference type="Proteomes" id="UP000789901">
    <property type="component" value="Unassembled WGS sequence"/>
</dbReference>
<keyword evidence="2" id="KW-1185">Reference proteome</keyword>
<comment type="caution">
    <text evidence="1">The sequence shown here is derived from an EMBL/GenBank/DDBJ whole genome shotgun (WGS) entry which is preliminary data.</text>
</comment>
<gene>
    <name evidence="1" type="ORF">GMARGA_LOCUS27180</name>
</gene>
<dbReference type="EMBL" id="CAJVQB010032870">
    <property type="protein sequence ID" value="CAG8818938.1"/>
    <property type="molecule type" value="Genomic_DNA"/>
</dbReference>
<organism evidence="1 2">
    <name type="scientific">Gigaspora margarita</name>
    <dbReference type="NCBI Taxonomy" id="4874"/>
    <lineage>
        <taxon>Eukaryota</taxon>
        <taxon>Fungi</taxon>
        <taxon>Fungi incertae sedis</taxon>
        <taxon>Mucoromycota</taxon>
        <taxon>Glomeromycotina</taxon>
        <taxon>Glomeromycetes</taxon>
        <taxon>Diversisporales</taxon>
        <taxon>Gigasporaceae</taxon>
        <taxon>Gigaspora</taxon>
    </lineage>
</organism>
<evidence type="ECO:0000313" key="2">
    <source>
        <dbReference type="Proteomes" id="UP000789901"/>
    </source>
</evidence>
<proteinExistence type="predicted"/>
<feature type="non-terminal residue" evidence="1">
    <location>
        <position position="1"/>
    </location>
</feature>
<sequence length="55" mass="6234">FDQNNQLFVSDTLSIEKNLPTKQEALWFKLLQPYKTVIDSGQALGYNSNDGLSDK</sequence>
<protein>
    <submittedName>
        <fullName evidence="1">163_t:CDS:1</fullName>
    </submittedName>
</protein>
<evidence type="ECO:0000313" key="1">
    <source>
        <dbReference type="EMBL" id="CAG8818938.1"/>
    </source>
</evidence>
<accession>A0ABN7W796</accession>
<name>A0ABN7W796_GIGMA</name>